<dbReference type="AlphaFoldDB" id="A0A4Q4SZ34"/>
<dbReference type="Proteomes" id="UP000293360">
    <property type="component" value="Unassembled WGS sequence"/>
</dbReference>
<dbReference type="Pfam" id="PF11274">
    <property type="entry name" value="DUF3074"/>
    <property type="match status" value="1"/>
</dbReference>
<dbReference type="STRING" id="155417.A0A4Q4SZ34"/>
<evidence type="ECO:0000256" key="1">
    <source>
        <dbReference type="SAM" id="MobiDB-lite"/>
    </source>
</evidence>
<keyword evidence="4" id="KW-1185">Reference proteome</keyword>
<organism evidence="3 4">
    <name type="scientific">Monosporascus ibericus</name>
    <dbReference type="NCBI Taxonomy" id="155417"/>
    <lineage>
        <taxon>Eukaryota</taxon>
        <taxon>Fungi</taxon>
        <taxon>Dikarya</taxon>
        <taxon>Ascomycota</taxon>
        <taxon>Pezizomycotina</taxon>
        <taxon>Sordariomycetes</taxon>
        <taxon>Xylariomycetidae</taxon>
        <taxon>Xylariales</taxon>
        <taxon>Xylariales incertae sedis</taxon>
        <taxon>Monosporascus</taxon>
    </lineage>
</organism>
<comment type="caution">
    <text evidence="3">The sequence shown here is derived from an EMBL/GenBank/DDBJ whole genome shotgun (WGS) entry which is preliminary data.</text>
</comment>
<reference evidence="3 4" key="1">
    <citation type="submission" date="2018-06" db="EMBL/GenBank/DDBJ databases">
        <title>Complete Genomes of Monosporascus.</title>
        <authorList>
            <person name="Robinson A.J."/>
            <person name="Natvig D.O."/>
        </authorList>
    </citation>
    <scope>NUCLEOTIDE SEQUENCE [LARGE SCALE GENOMIC DNA]</scope>
    <source>
        <strain evidence="3 4">CBS 110550</strain>
    </source>
</reference>
<name>A0A4Q4SZ34_9PEZI</name>
<dbReference type="PANTHER" id="PTHR40370">
    <property type="entry name" value="EXPRESSED PROTEIN"/>
    <property type="match status" value="1"/>
</dbReference>
<feature type="region of interest" description="Disordered" evidence="1">
    <location>
        <begin position="50"/>
        <end position="112"/>
    </location>
</feature>
<dbReference type="PANTHER" id="PTHR40370:SF1">
    <property type="entry name" value="DUF3074 DOMAIN-CONTAINING PROTEIN"/>
    <property type="match status" value="1"/>
</dbReference>
<dbReference type="InterPro" id="IPR024500">
    <property type="entry name" value="DUF3074"/>
</dbReference>
<evidence type="ECO:0000313" key="4">
    <source>
        <dbReference type="Proteomes" id="UP000293360"/>
    </source>
</evidence>
<feature type="compositionally biased region" description="Polar residues" evidence="1">
    <location>
        <begin position="97"/>
        <end position="106"/>
    </location>
</feature>
<dbReference type="EMBL" id="QJNU01000564">
    <property type="protein sequence ID" value="RYO94617.1"/>
    <property type="molecule type" value="Genomic_DNA"/>
</dbReference>
<evidence type="ECO:0000259" key="2">
    <source>
        <dbReference type="Pfam" id="PF11274"/>
    </source>
</evidence>
<dbReference type="OrthoDB" id="6423603at2759"/>
<protein>
    <recommendedName>
        <fullName evidence="2">DUF3074 domain-containing protein</fullName>
    </recommendedName>
</protein>
<feature type="compositionally biased region" description="Basic and acidic residues" evidence="1">
    <location>
        <begin position="54"/>
        <end position="91"/>
    </location>
</feature>
<feature type="domain" description="DUF3074" evidence="2">
    <location>
        <begin position="113"/>
        <end position="322"/>
    </location>
</feature>
<accession>A0A4Q4SZ34</accession>
<evidence type="ECO:0000313" key="3">
    <source>
        <dbReference type="EMBL" id="RYO94617.1"/>
    </source>
</evidence>
<proteinExistence type="predicted"/>
<sequence length="353" mass="38978">MSTASSELGPLLHLWGISRRQLPPPTASAEELVPLLAAILREAVPFIDSAAPKKNRDRDERWKPKGSKSHHDSEARIDLSERRIPAAELRRLLPGRSDSNQQQQPGQERDEVWFCRRSVHADEARPGTASWTELESRLRLPQRHAEAELAFDPGVRAAREAVAWDCGDVEVRGGDGDGDAGCRWGGFRLALYEMRHRLGFGLRDRVFPELQMSCAAVGERQQQEEDGEEEDEFLVVSIPVPDFGGGDGDGAPREEDGDAVVGVYAAVQRVRRVRPDEGTGAGTVEWLMATTGDARGVLPAWLQNRAMPAVIWKDVPRFLAWVAREREREREKGEGDDAADKGVDAEAGGRAEG</sequence>
<feature type="region of interest" description="Disordered" evidence="1">
    <location>
        <begin position="326"/>
        <end position="353"/>
    </location>
</feature>
<gene>
    <name evidence="3" type="ORF">DL764_007801</name>
</gene>